<reference evidence="2 3" key="1">
    <citation type="submission" date="2020-08" db="EMBL/GenBank/DDBJ databases">
        <title>Genomic Encyclopedia of Type Strains, Phase IV (KMG-IV): sequencing the most valuable type-strain genomes for metagenomic binning, comparative biology and taxonomic classification.</title>
        <authorList>
            <person name="Goeker M."/>
        </authorList>
    </citation>
    <scope>NUCLEOTIDE SEQUENCE [LARGE SCALE GENOMIC DNA]</scope>
    <source>
        <strain evidence="2 3">DSM 17075</strain>
    </source>
</reference>
<dbReference type="EMBL" id="JACIDE010000018">
    <property type="protein sequence ID" value="MBB4074707.1"/>
    <property type="molecule type" value="Genomic_DNA"/>
</dbReference>
<feature type="transmembrane region" description="Helical" evidence="1">
    <location>
        <begin position="42"/>
        <end position="65"/>
    </location>
</feature>
<gene>
    <name evidence="2" type="ORF">GGR02_002474</name>
</gene>
<sequence length="236" mass="27247">MDSFLGTLIFILPGLMLYFWLQYFGVNPVVKHNPAEFTAVSALLWFPVSLTALITFNVCVKFSFLFSDLKPIWNITDLKKASGDFLFLAFFLGSSLIISFLFGVIWAKWFHHSVFMRLINSVRKWRGIAPLSKSPSVWDEVFLNNDAQVIEIGKIDKDEPNFRFIGEIKKVSRTFEPERNILLNDIEYFTGLVQKNNIPVLNIFVDTKTGMYVKIFDPQKIEEAQLNEREDEVISS</sequence>
<feature type="transmembrane region" description="Helical" evidence="1">
    <location>
        <begin position="6"/>
        <end position="30"/>
    </location>
</feature>
<keyword evidence="1" id="KW-0812">Transmembrane</keyword>
<dbReference type="AlphaFoldDB" id="A0A840DW85"/>
<keyword evidence="3" id="KW-1185">Reference proteome</keyword>
<name>A0A840DW85_9BACL</name>
<dbReference type="RefSeq" id="WP_183185195.1">
    <property type="nucleotide sequence ID" value="NZ_BMNP01000018.1"/>
</dbReference>
<accession>A0A840DW85</accession>
<evidence type="ECO:0000313" key="3">
    <source>
        <dbReference type="Proteomes" id="UP000559598"/>
    </source>
</evidence>
<comment type="caution">
    <text evidence="2">The sequence shown here is derived from an EMBL/GenBank/DDBJ whole genome shotgun (WGS) entry which is preliminary data.</text>
</comment>
<feature type="transmembrane region" description="Helical" evidence="1">
    <location>
        <begin position="85"/>
        <end position="107"/>
    </location>
</feature>
<organism evidence="2 3">
    <name type="scientific">Anoxybacteroides voinovskiense</name>
    <dbReference type="NCBI Taxonomy" id="230470"/>
    <lineage>
        <taxon>Bacteria</taxon>
        <taxon>Bacillati</taxon>
        <taxon>Bacillota</taxon>
        <taxon>Bacilli</taxon>
        <taxon>Bacillales</taxon>
        <taxon>Anoxybacillaceae</taxon>
        <taxon>Anoxybacteroides</taxon>
    </lineage>
</organism>
<proteinExistence type="predicted"/>
<evidence type="ECO:0000313" key="2">
    <source>
        <dbReference type="EMBL" id="MBB4074707.1"/>
    </source>
</evidence>
<evidence type="ECO:0000256" key="1">
    <source>
        <dbReference type="SAM" id="Phobius"/>
    </source>
</evidence>
<dbReference type="Proteomes" id="UP000559598">
    <property type="component" value="Unassembled WGS sequence"/>
</dbReference>
<keyword evidence="1" id="KW-0472">Membrane</keyword>
<keyword evidence="1" id="KW-1133">Transmembrane helix</keyword>
<protein>
    <submittedName>
        <fullName evidence="2">Uncharacterized protein</fullName>
    </submittedName>
</protein>